<protein>
    <submittedName>
        <fullName evidence="2">Myoneurin-like protein</fullName>
    </submittedName>
</protein>
<evidence type="ECO:0000256" key="1">
    <source>
        <dbReference type="SAM" id="MobiDB-lite"/>
    </source>
</evidence>
<organism evidence="2 3">
    <name type="scientific">Lates japonicus</name>
    <name type="common">Japanese lates</name>
    <dbReference type="NCBI Taxonomy" id="270547"/>
    <lineage>
        <taxon>Eukaryota</taxon>
        <taxon>Metazoa</taxon>
        <taxon>Chordata</taxon>
        <taxon>Craniata</taxon>
        <taxon>Vertebrata</taxon>
        <taxon>Euteleostomi</taxon>
        <taxon>Actinopterygii</taxon>
        <taxon>Neopterygii</taxon>
        <taxon>Teleostei</taxon>
        <taxon>Neoteleostei</taxon>
        <taxon>Acanthomorphata</taxon>
        <taxon>Carangaria</taxon>
        <taxon>Carangaria incertae sedis</taxon>
        <taxon>Centropomidae</taxon>
        <taxon>Lates</taxon>
    </lineage>
</organism>
<proteinExistence type="predicted"/>
<evidence type="ECO:0000313" key="3">
    <source>
        <dbReference type="Proteomes" id="UP001279410"/>
    </source>
</evidence>
<keyword evidence="3" id="KW-1185">Reference proteome</keyword>
<dbReference type="AlphaFoldDB" id="A0AAD3R2Q5"/>
<reference evidence="2" key="1">
    <citation type="submission" date="2022-08" db="EMBL/GenBank/DDBJ databases">
        <title>Genome sequencing of akame (Lates japonicus).</title>
        <authorList>
            <person name="Hashiguchi Y."/>
            <person name="Takahashi H."/>
        </authorList>
    </citation>
    <scope>NUCLEOTIDE SEQUENCE</scope>
    <source>
        <strain evidence="2">Kochi</strain>
    </source>
</reference>
<name>A0AAD3R2Q5_LATJO</name>
<feature type="compositionally biased region" description="Polar residues" evidence="1">
    <location>
        <begin position="102"/>
        <end position="116"/>
    </location>
</feature>
<feature type="region of interest" description="Disordered" evidence="1">
    <location>
        <begin position="74"/>
        <end position="116"/>
    </location>
</feature>
<feature type="compositionally biased region" description="Basic and acidic residues" evidence="1">
    <location>
        <begin position="74"/>
        <end position="90"/>
    </location>
</feature>
<dbReference type="EMBL" id="BRZM01003914">
    <property type="protein sequence ID" value="GLD53298.1"/>
    <property type="molecule type" value="Genomic_DNA"/>
</dbReference>
<comment type="caution">
    <text evidence="2">The sequence shown here is derived from an EMBL/GenBank/DDBJ whole genome shotgun (WGS) entry which is preliminary data.</text>
</comment>
<dbReference type="Proteomes" id="UP001279410">
    <property type="component" value="Unassembled WGS sequence"/>
</dbReference>
<evidence type="ECO:0000313" key="2">
    <source>
        <dbReference type="EMBL" id="GLD53298.1"/>
    </source>
</evidence>
<gene>
    <name evidence="2" type="ORF">AKAME5_002832700</name>
</gene>
<accession>A0AAD3R2Q5</accession>
<sequence length="133" mass="14840">MHLMEKTFFCTILPNDNPPQIETGPAHTTAPARQPRAPVFTCLLCPAEFRARRMSPFYCGKCQIYEMTEREDAGVHIKNHDKEEEKEARPAEPPQALGSPPSAKTQPQATPTSASRSYSLWVDVFTLKAAPAR</sequence>